<accession>A0A1N6K556</accession>
<keyword evidence="1" id="KW-1133">Transmembrane helix</keyword>
<dbReference type="RefSeq" id="WP_074218046.1">
    <property type="nucleotide sequence ID" value="NZ_BJOI01000053.1"/>
</dbReference>
<organism evidence="2 3">
    <name type="scientific">Vreelandella aquamarina</name>
    <dbReference type="NCBI Taxonomy" id="77097"/>
    <lineage>
        <taxon>Bacteria</taxon>
        <taxon>Pseudomonadati</taxon>
        <taxon>Pseudomonadota</taxon>
        <taxon>Gammaproteobacteria</taxon>
        <taxon>Oceanospirillales</taxon>
        <taxon>Halomonadaceae</taxon>
        <taxon>Vreelandella</taxon>
    </lineage>
</organism>
<evidence type="ECO:0000313" key="3">
    <source>
        <dbReference type="Proteomes" id="UP000185024"/>
    </source>
</evidence>
<dbReference type="Proteomes" id="UP000185024">
    <property type="component" value="Unassembled WGS sequence"/>
</dbReference>
<name>A0A1N6K556_9GAMM</name>
<feature type="transmembrane region" description="Helical" evidence="1">
    <location>
        <begin position="94"/>
        <end position="115"/>
    </location>
</feature>
<protein>
    <submittedName>
        <fullName evidence="2">Uncharacterized protein</fullName>
    </submittedName>
</protein>
<sequence length="126" mass="14550">MSHYEPPRISVARRALEGMFPQLAVNRIFPRQPRKVGHGNRERTIYPRRWLHHPLTPEQARWVAERSADYWFRWFIAFGGSMFLSVKLGPPYGAFLHLGFTIVAGWTLIGVAVAVGRNRKNPRIDA</sequence>
<evidence type="ECO:0000313" key="2">
    <source>
        <dbReference type="EMBL" id="SIN87490.1"/>
    </source>
</evidence>
<dbReference type="AlphaFoldDB" id="A0A1N6K556"/>
<gene>
    <name evidence="2" type="ORF">SAMN05878438_3749</name>
</gene>
<reference evidence="2 3" key="1">
    <citation type="submission" date="2016-11" db="EMBL/GenBank/DDBJ databases">
        <authorList>
            <person name="Jaros S."/>
            <person name="Januszkiewicz K."/>
            <person name="Wedrychowicz H."/>
        </authorList>
    </citation>
    <scope>NUCLEOTIDE SEQUENCE [LARGE SCALE GENOMIC DNA]</scope>
    <source>
        <strain evidence="2 3">ACAM 239</strain>
    </source>
</reference>
<keyword evidence="1" id="KW-0812">Transmembrane</keyword>
<dbReference type="EMBL" id="FSQX01000002">
    <property type="protein sequence ID" value="SIN87490.1"/>
    <property type="molecule type" value="Genomic_DNA"/>
</dbReference>
<keyword evidence="1" id="KW-0472">Membrane</keyword>
<evidence type="ECO:0000256" key="1">
    <source>
        <dbReference type="SAM" id="Phobius"/>
    </source>
</evidence>
<dbReference type="GeneID" id="97277759"/>
<proteinExistence type="predicted"/>
<feature type="transmembrane region" description="Helical" evidence="1">
    <location>
        <begin position="70"/>
        <end position="88"/>
    </location>
</feature>